<comment type="caution">
    <text evidence="1">The sequence shown here is derived from an EMBL/GenBank/DDBJ whole genome shotgun (WGS) entry which is preliminary data.</text>
</comment>
<dbReference type="EMBL" id="JADGJH010000584">
    <property type="protein sequence ID" value="KAJ3125958.1"/>
    <property type="molecule type" value="Genomic_DNA"/>
</dbReference>
<sequence length="205" mass="21503">MIAIAADNYLSNTKVLTRKASIPIKSGATIANVIASSKFRKPESLTLSNTLTSVDVRSDKVSRLEVISSRRGMNTAADVTGGTGAGRSNDFNSFDIRHSLTGIGGSGSGRIGSSSSDLASGYTVSRPGLKKCAGMPSGALRKEGDIVARQKKDIGKIINFLSTTANEFDGKEGCLIDVNLVISKNSAFLLEMESPTGKNILSIED</sequence>
<protein>
    <submittedName>
        <fullName evidence="1">Uncharacterized protein</fullName>
    </submittedName>
</protein>
<gene>
    <name evidence="1" type="ORF">HK100_010515</name>
</gene>
<organism evidence="1 2">
    <name type="scientific">Physocladia obscura</name>
    <dbReference type="NCBI Taxonomy" id="109957"/>
    <lineage>
        <taxon>Eukaryota</taxon>
        <taxon>Fungi</taxon>
        <taxon>Fungi incertae sedis</taxon>
        <taxon>Chytridiomycota</taxon>
        <taxon>Chytridiomycota incertae sedis</taxon>
        <taxon>Chytridiomycetes</taxon>
        <taxon>Chytridiales</taxon>
        <taxon>Chytriomycetaceae</taxon>
        <taxon>Physocladia</taxon>
    </lineage>
</organism>
<keyword evidence="2" id="KW-1185">Reference proteome</keyword>
<name>A0AAD5T503_9FUNG</name>
<evidence type="ECO:0000313" key="1">
    <source>
        <dbReference type="EMBL" id="KAJ3125958.1"/>
    </source>
</evidence>
<dbReference type="Proteomes" id="UP001211907">
    <property type="component" value="Unassembled WGS sequence"/>
</dbReference>
<dbReference type="AlphaFoldDB" id="A0AAD5T503"/>
<reference evidence="1" key="1">
    <citation type="submission" date="2020-05" db="EMBL/GenBank/DDBJ databases">
        <title>Phylogenomic resolution of chytrid fungi.</title>
        <authorList>
            <person name="Stajich J.E."/>
            <person name="Amses K."/>
            <person name="Simmons R."/>
            <person name="Seto K."/>
            <person name="Myers J."/>
            <person name="Bonds A."/>
            <person name="Quandt C.A."/>
            <person name="Barry K."/>
            <person name="Liu P."/>
            <person name="Grigoriev I."/>
            <person name="Longcore J.E."/>
            <person name="James T.Y."/>
        </authorList>
    </citation>
    <scope>NUCLEOTIDE SEQUENCE</scope>
    <source>
        <strain evidence="1">JEL0513</strain>
    </source>
</reference>
<accession>A0AAD5T503</accession>
<feature type="non-terminal residue" evidence="1">
    <location>
        <position position="1"/>
    </location>
</feature>
<evidence type="ECO:0000313" key="2">
    <source>
        <dbReference type="Proteomes" id="UP001211907"/>
    </source>
</evidence>
<proteinExistence type="predicted"/>